<dbReference type="AlphaFoldDB" id="A0A9Q1JN84"/>
<proteinExistence type="predicted"/>
<dbReference type="Pfam" id="PF13966">
    <property type="entry name" value="zf-RVT"/>
    <property type="match status" value="1"/>
</dbReference>
<accession>A0A9Q1JN84</accession>
<evidence type="ECO:0000259" key="1">
    <source>
        <dbReference type="Pfam" id="PF13966"/>
    </source>
</evidence>
<keyword evidence="3" id="KW-1185">Reference proteome</keyword>
<reference evidence="2" key="1">
    <citation type="submission" date="2022-04" db="EMBL/GenBank/DDBJ databases">
        <title>Carnegiea gigantea Genome sequencing and assembly v2.</title>
        <authorList>
            <person name="Copetti D."/>
            <person name="Sanderson M.J."/>
            <person name="Burquez A."/>
            <person name="Wojciechowski M.F."/>
        </authorList>
    </citation>
    <scope>NUCLEOTIDE SEQUENCE</scope>
    <source>
        <strain evidence="2">SGP5-SGP5p</strain>
        <tissue evidence="2">Aerial part</tissue>
    </source>
</reference>
<name>A0A9Q1JN84_9CARY</name>
<evidence type="ECO:0000313" key="2">
    <source>
        <dbReference type="EMBL" id="KAJ8427611.1"/>
    </source>
</evidence>
<dbReference type="PANTHER" id="PTHR36617:SF15">
    <property type="entry name" value="REVERSE TRANSCRIPTASE ZINC-BINDING DOMAIN-CONTAINING PROTEIN"/>
    <property type="match status" value="1"/>
</dbReference>
<comment type="caution">
    <text evidence="2">The sequence shown here is derived from an EMBL/GenBank/DDBJ whole genome shotgun (WGS) entry which is preliminary data.</text>
</comment>
<sequence length="168" mass="19463">MHTIENDHQTLFWKHRWVAEQPLAEVANQPASKETQDRTIAEYWQSGSGWRWGAFEGLLPTDMLNHSGIQDEIFWGKASSDLFSFKTELEILEDECPATADRKWKIVWRLKAPQKMKAFIWLILHRAILSNETRVRRGFAANPNCFNCPDSVEDTNHILRGCSIAHDI</sequence>
<dbReference type="OrthoDB" id="649363at2759"/>
<dbReference type="Proteomes" id="UP001153076">
    <property type="component" value="Unassembled WGS sequence"/>
</dbReference>
<evidence type="ECO:0000313" key="3">
    <source>
        <dbReference type="Proteomes" id="UP001153076"/>
    </source>
</evidence>
<dbReference type="PANTHER" id="PTHR36617">
    <property type="entry name" value="PROTEIN, PUTATIVE-RELATED"/>
    <property type="match status" value="1"/>
</dbReference>
<feature type="domain" description="Reverse transcriptase zinc-binding" evidence="1">
    <location>
        <begin position="91"/>
        <end position="167"/>
    </location>
</feature>
<dbReference type="EMBL" id="JAKOGI010001122">
    <property type="protein sequence ID" value="KAJ8427611.1"/>
    <property type="molecule type" value="Genomic_DNA"/>
</dbReference>
<protein>
    <recommendedName>
        <fullName evidence="1">Reverse transcriptase zinc-binding domain-containing protein</fullName>
    </recommendedName>
</protein>
<organism evidence="2 3">
    <name type="scientific">Carnegiea gigantea</name>
    <dbReference type="NCBI Taxonomy" id="171969"/>
    <lineage>
        <taxon>Eukaryota</taxon>
        <taxon>Viridiplantae</taxon>
        <taxon>Streptophyta</taxon>
        <taxon>Embryophyta</taxon>
        <taxon>Tracheophyta</taxon>
        <taxon>Spermatophyta</taxon>
        <taxon>Magnoliopsida</taxon>
        <taxon>eudicotyledons</taxon>
        <taxon>Gunneridae</taxon>
        <taxon>Pentapetalae</taxon>
        <taxon>Caryophyllales</taxon>
        <taxon>Cactineae</taxon>
        <taxon>Cactaceae</taxon>
        <taxon>Cactoideae</taxon>
        <taxon>Echinocereeae</taxon>
        <taxon>Carnegiea</taxon>
    </lineage>
</organism>
<gene>
    <name evidence="2" type="ORF">Cgig2_010873</name>
</gene>
<dbReference type="InterPro" id="IPR026960">
    <property type="entry name" value="RVT-Znf"/>
</dbReference>